<organism evidence="3 4">
    <name type="scientific">Paraburkholderia sabiae</name>
    <dbReference type="NCBI Taxonomy" id="273251"/>
    <lineage>
        <taxon>Bacteria</taxon>
        <taxon>Pseudomonadati</taxon>
        <taxon>Pseudomonadota</taxon>
        <taxon>Betaproteobacteria</taxon>
        <taxon>Burkholderiales</taxon>
        <taxon>Burkholderiaceae</taxon>
        <taxon>Paraburkholderia</taxon>
    </lineage>
</organism>
<evidence type="ECO:0000256" key="1">
    <source>
        <dbReference type="ARBA" id="ARBA00023125"/>
    </source>
</evidence>
<accession>A0ABU9QSP4</accession>
<proteinExistence type="predicted"/>
<keyword evidence="1" id="KW-0238">DNA-binding</keyword>
<dbReference type="InterPro" id="IPR010095">
    <property type="entry name" value="Cas12f1-like_TNB"/>
</dbReference>
<dbReference type="EMBL" id="JAZHGC010000100">
    <property type="protein sequence ID" value="MEM5292491.1"/>
    <property type="molecule type" value="Genomic_DNA"/>
</dbReference>
<dbReference type="Pfam" id="PF07282">
    <property type="entry name" value="Cas12f1-like_TNB"/>
    <property type="match status" value="1"/>
</dbReference>
<keyword evidence="4" id="KW-1185">Reference proteome</keyword>
<name>A0ABU9QSP4_9BURK</name>
<dbReference type="RefSeq" id="WP_233472229.1">
    <property type="nucleotide sequence ID" value="NZ_CAJHCS010000077.1"/>
</dbReference>
<dbReference type="Proteomes" id="UP001494588">
    <property type="component" value="Unassembled WGS sequence"/>
</dbReference>
<sequence length="53" mass="5707">MLLAVPAHNTSRTCPRCAHVAKENLKIQARLACMSCGYENHGDVVGVINVTGR</sequence>
<feature type="domain" description="Cas12f1-like TNB" evidence="2">
    <location>
        <begin position="3"/>
        <end position="50"/>
    </location>
</feature>
<reference evidence="3 4" key="1">
    <citation type="submission" date="2024-01" db="EMBL/GenBank/DDBJ databases">
        <title>The diversity of rhizobia nodulating Mimosa spp. in eleven states of Brazil covering several biomes is determined by host plant, location, and edaphic factors.</title>
        <authorList>
            <person name="Rouws L."/>
            <person name="Barauna A."/>
            <person name="Beukes C."/>
            <person name="De Faria S.M."/>
            <person name="Gross E."/>
            <person name="Dos Reis Junior F.B."/>
            <person name="Simon M."/>
            <person name="Maluk M."/>
            <person name="Odee D.W."/>
            <person name="Kenicer G."/>
            <person name="Young J.P.W."/>
            <person name="Reis V.M."/>
            <person name="Zilli J."/>
            <person name="James E.K."/>
        </authorList>
    </citation>
    <scope>NUCLEOTIDE SEQUENCE [LARGE SCALE GENOMIC DNA]</scope>
    <source>
        <strain evidence="3 4">JPY77</strain>
    </source>
</reference>
<comment type="caution">
    <text evidence="3">The sequence shown here is derived from an EMBL/GenBank/DDBJ whole genome shotgun (WGS) entry which is preliminary data.</text>
</comment>
<protein>
    <submittedName>
        <fullName evidence="3">Zinc ribbon domain-containing protein</fullName>
    </submittedName>
</protein>
<evidence type="ECO:0000259" key="2">
    <source>
        <dbReference type="Pfam" id="PF07282"/>
    </source>
</evidence>
<evidence type="ECO:0000313" key="4">
    <source>
        <dbReference type="Proteomes" id="UP001494588"/>
    </source>
</evidence>
<gene>
    <name evidence="3" type="ORF">V4C55_43435</name>
</gene>
<evidence type="ECO:0000313" key="3">
    <source>
        <dbReference type="EMBL" id="MEM5292491.1"/>
    </source>
</evidence>